<gene>
    <name evidence="15" type="ORF">PXEA_LOCUS16074</name>
</gene>
<dbReference type="GO" id="GO:0007018">
    <property type="term" value="P:microtubule-based movement"/>
    <property type="evidence" value="ECO:0007669"/>
    <property type="project" value="InterPro"/>
</dbReference>
<dbReference type="FunFam" id="1.10.8.1220:FF:000001">
    <property type="entry name" value="Dynein axonemal heavy chain 5"/>
    <property type="match status" value="1"/>
</dbReference>
<keyword evidence="3" id="KW-0963">Cytoplasm</keyword>
<proteinExistence type="inferred from homology"/>
<evidence type="ECO:0000256" key="2">
    <source>
        <dbReference type="ARBA" id="ARBA00008887"/>
    </source>
</evidence>
<feature type="domain" description="Dynein heavy chain region D6 P-loop" evidence="13">
    <location>
        <begin position="347"/>
        <end position="461"/>
    </location>
</feature>
<dbReference type="Gene3D" id="1.10.8.720">
    <property type="entry name" value="Region D6 of dynein motor"/>
    <property type="match status" value="1"/>
</dbReference>
<keyword evidence="7" id="KW-0243">Dynein</keyword>
<dbReference type="Gene3D" id="1.10.8.1220">
    <property type="match status" value="1"/>
</dbReference>
<dbReference type="GO" id="GO:0008569">
    <property type="term" value="F:minus-end-directed microtubule motor activity"/>
    <property type="evidence" value="ECO:0007669"/>
    <property type="project" value="InterPro"/>
</dbReference>
<evidence type="ECO:0000256" key="4">
    <source>
        <dbReference type="ARBA" id="ARBA00022701"/>
    </source>
</evidence>
<name>A0A448WXK3_9PLAT</name>
<evidence type="ECO:0000259" key="14">
    <source>
        <dbReference type="Pfam" id="PF12781"/>
    </source>
</evidence>
<keyword evidence="11" id="KW-0206">Cytoskeleton</keyword>
<dbReference type="GO" id="GO:0051959">
    <property type="term" value="F:dynein light intermediate chain binding"/>
    <property type="evidence" value="ECO:0007669"/>
    <property type="project" value="InterPro"/>
</dbReference>
<evidence type="ECO:0000256" key="11">
    <source>
        <dbReference type="ARBA" id="ARBA00023212"/>
    </source>
</evidence>
<dbReference type="PANTHER" id="PTHR22878:SF70">
    <property type="entry name" value="DYNEIN HEAVY CHAIN 2, AXONEMAL"/>
    <property type="match status" value="1"/>
</dbReference>
<organism evidence="15 16">
    <name type="scientific">Protopolystoma xenopodis</name>
    <dbReference type="NCBI Taxonomy" id="117903"/>
    <lineage>
        <taxon>Eukaryota</taxon>
        <taxon>Metazoa</taxon>
        <taxon>Spiralia</taxon>
        <taxon>Lophotrochozoa</taxon>
        <taxon>Platyhelminthes</taxon>
        <taxon>Monogenea</taxon>
        <taxon>Polyopisthocotylea</taxon>
        <taxon>Polystomatidea</taxon>
        <taxon>Polystomatidae</taxon>
        <taxon>Protopolystoma</taxon>
    </lineage>
</organism>
<evidence type="ECO:0000256" key="8">
    <source>
        <dbReference type="ARBA" id="ARBA00023054"/>
    </source>
</evidence>
<dbReference type="InterPro" id="IPR027417">
    <property type="entry name" value="P-loop_NTPase"/>
</dbReference>
<evidence type="ECO:0000256" key="3">
    <source>
        <dbReference type="ARBA" id="ARBA00022490"/>
    </source>
</evidence>
<keyword evidence="12" id="KW-0966">Cell projection</keyword>
<dbReference type="Gene3D" id="3.40.50.300">
    <property type="entry name" value="P-loop containing nucleotide triphosphate hydrolases"/>
    <property type="match status" value="2"/>
</dbReference>
<dbReference type="GO" id="GO:0005524">
    <property type="term" value="F:ATP binding"/>
    <property type="evidence" value="ECO:0007669"/>
    <property type="project" value="UniProtKB-KW"/>
</dbReference>
<evidence type="ECO:0000256" key="12">
    <source>
        <dbReference type="ARBA" id="ARBA00023273"/>
    </source>
</evidence>
<evidence type="ECO:0000259" key="13">
    <source>
        <dbReference type="Pfam" id="PF03028"/>
    </source>
</evidence>
<reference evidence="15" key="1">
    <citation type="submission" date="2018-11" db="EMBL/GenBank/DDBJ databases">
        <authorList>
            <consortium name="Pathogen Informatics"/>
        </authorList>
    </citation>
    <scope>NUCLEOTIDE SEQUENCE</scope>
</reference>
<dbReference type="InterPro" id="IPR004273">
    <property type="entry name" value="Dynein_heavy_D6_P-loop"/>
</dbReference>
<sequence>MRNPHYLPETAVKVTLVNFMITQEGLQDQLLGIVVARERPELEDEKNKLILQGANNKRKLKELEDQILGVLSSSEGNILEDESAIRVLNSSKELSNEIAEKQAYFEETELKIDEARAGYVPVAIHSTILFFSIADLANIDPMYQYSLSWFINLFNMGIENSEKSSDLPTRLANLTSYLTYSLYCNVCRSLFEKDKLLFSLLLCVNMRKHQGFINEAEWRFLLTGGVGLDNPHQNPAEWLPPAYWDELCRLDELSRFQGIREHFKANKTSWKTLYDHQTPHSAPLPTGFSQTGHDLSEDKFARMLILRVLRPDKILPAVQEFVGSFLGKKYIEPPPFDLPGSYADSSNISPLLFVLSPGADPMAALLKFADDMGFGGQKFDSLSLGQGQGPIALRMIERGLREGSWVLLQNCHLAPSWMGTLEKTVEEFNPEIIHPEFRLWLTSYPSNEFPVSILQNGVKMTNEPPKGLRFNLWRSYLSDPISDQEFFTSCPKEHIWKKMLFGLIFFHAIVQERRNKSV</sequence>
<protein>
    <recommendedName>
        <fullName evidence="17">Dynein heavy chain region D6 P-loop domain-containing protein</fullName>
    </recommendedName>
</protein>
<dbReference type="Pfam" id="PF12781">
    <property type="entry name" value="AAA_9"/>
    <property type="match status" value="1"/>
</dbReference>
<keyword evidence="4" id="KW-0493">Microtubule</keyword>
<comment type="caution">
    <text evidence="15">The sequence shown here is derived from an EMBL/GenBank/DDBJ whole genome shotgun (WGS) entry which is preliminary data.</text>
</comment>
<comment type="subcellular location">
    <subcellularLocation>
        <location evidence="1">Cytoplasm</location>
        <location evidence="1">Cytoskeleton</location>
        <location evidence="1">Cilium axoneme</location>
    </subcellularLocation>
</comment>
<dbReference type="AlphaFoldDB" id="A0A448WXK3"/>
<dbReference type="InterPro" id="IPR035706">
    <property type="entry name" value="AAA_9"/>
</dbReference>
<dbReference type="Proteomes" id="UP000784294">
    <property type="component" value="Unassembled WGS sequence"/>
</dbReference>
<evidence type="ECO:0000256" key="9">
    <source>
        <dbReference type="ARBA" id="ARBA00023069"/>
    </source>
</evidence>
<dbReference type="FunFam" id="3.40.50.300:FF:000362">
    <property type="entry name" value="Dynein, axonemal, heavy chain 6"/>
    <property type="match status" value="1"/>
</dbReference>
<dbReference type="EMBL" id="CAAALY010057601">
    <property type="protein sequence ID" value="VEL22634.1"/>
    <property type="molecule type" value="Genomic_DNA"/>
</dbReference>
<keyword evidence="5" id="KW-0547">Nucleotide-binding</keyword>
<evidence type="ECO:0000256" key="5">
    <source>
        <dbReference type="ARBA" id="ARBA00022741"/>
    </source>
</evidence>
<evidence type="ECO:0000256" key="1">
    <source>
        <dbReference type="ARBA" id="ARBA00004430"/>
    </source>
</evidence>
<keyword evidence="9" id="KW-0969">Cilium</keyword>
<evidence type="ECO:0000313" key="15">
    <source>
        <dbReference type="EMBL" id="VEL22634.1"/>
    </source>
</evidence>
<evidence type="ECO:0000256" key="6">
    <source>
        <dbReference type="ARBA" id="ARBA00022840"/>
    </source>
</evidence>
<dbReference type="OrthoDB" id="5593012at2759"/>
<keyword evidence="6" id="KW-0067">ATP-binding</keyword>
<evidence type="ECO:0000256" key="10">
    <source>
        <dbReference type="ARBA" id="ARBA00023175"/>
    </source>
</evidence>
<accession>A0A448WXK3</accession>
<dbReference type="PANTHER" id="PTHR22878">
    <property type="entry name" value="DYNEIN HEAVY CHAIN 6, AXONEMAL-LIKE-RELATED"/>
    <property type="match status" value="1"/>
</dbReference>
<keyword evidence="16" id="KW-1185">Reference proteome</keyword>
<dbReference type="Pfam" id="PF03028">
    <property type="entry name" value="Dynein_heavy"/>
    <property type="match status" value="1"/>
</dbReference>
<dbReference type="GO" id="GO:0030286">
    <property type="term" value="C:dynein complex"/>
    <property type="evidence" value="ECO:0007669"/>
    <property type="project" value="UniProtKB-KW"/>
</dbReference>
<evidence type="ECO:0000256" key="7">
    <source>
        <dbReference type="ARBA" id="ARBA00023017"/>
    </source>
</evidence>
<evidence type="ECO:0008006" key="17">
    <source>
        <dbReference type="Google" id="ProtNLM"/>
    </source>
</evidence>
<keyword evidence="8" id="KW-0175">Coiled coil</keyword>
<dbReference type="InterPro" id="IPR026983">
    <property type="entry name" value="DHC"/>
</dbReference>
<keyword evidence="10" id="KW-0505">Motor protein</keyword>
<comment type="similarity">
    <text evidence="2">Belongs to the dynein heavy chain family.</text>
</comment>
<dbReference type="GO" id="GO:0045505">
    <property type="term" value="F:dynein intermediate chain binding"/>
    <property type="evidence" value="ECO:0007669"/>
    <property type="project" value="InterPro"/>
</dbReference>
<dbReference type="GO" id="GO:0005930">
    <property type="term" value="C:axoneme"/>
    <property type="evidence" value="ECO:0007669"/>
    <property type="project" value="UniProtKB-SubCell"/>
</dbReference>
<evidence type="ECO:0000313" key="16">
    <source>
        <dbReference type="Proteomes" id="UP000784294"/>
    </source>
</evidence>
<dbReference type="GO" id="GO:0005874">
    <property type="term" value="C:microtubule"/>
    <property type="evidence" value="ECO:0007669"/>
    <property type="project" value="UniProtKB-KW"/>
</dbReference>
<feature type="domain" description="Dynein heavy chain ATP-binding dynein motor region" evidence="14">
    <location>
        <begin position="2"/>
        <end position="98"/>
    </location>
</feature>
<dbReference type="InterPro" id="IPR042219">
    <property type="entry name" value="AAA_lid_11_sf"/>
</dbReference>
<dbReference type="Gene3D" id="6.10.140.1060">
    <property type="match status" value="1"/>
</dbReference>